<evidence type="ECO:0000313" key="2">
    <source>
        <dbReference type="EMBL" id="MUM77878.1"/>
    </source>
</evidence>
<dbReference type="RefSeq" id="WP_155934458.1">
    <property type="nucleotide sequence ID" value="NZ_WODC01000005.1"/>
</dbReference>
<dbReference type="EMBL" id="WODC01000005">
    <property type="protein sequence ID" value="MUM77878.1"/>
    <property type="molecule type" value="Genomic_DNA"/>
</dbReference>
<dbReference type="SUPFAM" id="SSF47240">
    <property type="entry name" value="Ferritin-like"/>
    <property type="match status" value="1"/>
</dbReference>
<proteinExistence type="predicted"/>
<keyword evidence="3" id="KW-1185">Reference proteome</keyword>
<dbReference type="PANTHER" id="PTHR33531">
    <property type="entry name" value="RUBRERYTHRIN SUBFAMILY"/>
    <property type="match status" value="1"/>
</dbReference>
<name>A0A7K1KP63_9BACT</name>
<organism evidence="2 3">
    <name type="scientific">Pseudodesulfovibrio alkaliphilus</name>
    <dbReference type="NCBI Taxonomy" id="2661613"/>
    <lineage>
        <taxon>Bacteria</taxon>
        <taxon>Pseudomonadati</taxon>
        <taxon>Thermodesulfobacteriota</taxon>
        <taxon>Desulfovibrionia</taxon>
        <taxon>Desulfovibrionales</taxon>
        <taxon>Desulfovibrionaceae</taxon>
    </lineage>
</organism>
<comment type="caution">
    <text evidence="2">The sequence shown here is derived from an EMBL/GenBank/DDBJ whole genome shotgun (WGS) entry which is preliminary data.</text>
</comment>
<dbReference type="Pfam" id="PF02915">
    <property type="entry name" value="Rubrerythrin"/>
    <property type="match status" value="1"/>
</dbReference>
<feature type="domain" description="Rubrerythrin diiron-binding" evidence="1">
    <location>
        <begin position="12"/>
        <end position="151"/>
    </location>
</feature>
<dbReference type="Proteomes" id="UP000461162">
    <property type="component" value="Unassembled WGS sequence"/>
</dbReference>
<dbReference type="InterPro" id="IPR009078">
    <property type="entry name" value="Ferritin-like_SF"/>
</dbReference>
<evidence type="ECO:0000313" key="3">
    <source>
        <dbReference type="Proteomes" id="UP000461162"/>
    </source>
</evidence>
<dbReference type="InterPro" id="IPR003251">
    <property type="entry name" value="Rr_diiron-bd_dom"/>
</dbReference>
<evidence type="ECO:0000259" key="1">
    <source>
        <dbReference type="Pfam" id="PF02915"/>
    </source>
</evidence>
<protein>
    <submittedName>
        <fullName evidence="2">Rubrerythrin</fullName>
    </submittedName>
</protein>
<sequence>MAHFFSASEIANIAIEIEKKGREFYLQAAENVTSPRVREIFRYLADEEAKHEEFFRSMVSRLGKVGIPAWATQDEYMQYLSALIESHMLFNDLARQYMIQAGDELEVLRMAMNFEKDTMLFFLEMKELVPDSEKSAVQQCYEEERRHLKELGKVSAQLGAE</sequence>
<dbReference type="Gene3D" id="1.20.1260.10">
    <property type="match status" value="1"/>
</dbReference>
<reference evidence="2 3" key="1">
    <citation type="submission" date="2019-11" db="EMBL/GenBank/DDBJ databases">
        <title>Pseudodesulfovibrio alkaliphilus, sp. nov., an alkaliphilic sulfate-reducing bacteria from mud volcano of Taman peninsula, Russia.</title>
        <authorList>
            <person name="Frolova A."/>
            <person name="Merkel A.Y."/>
            <person name="Slobodkin A.I."/>
        </authorList>
    </citation>
    <scope>NUCLEOTIDE SEQUENCE [LARGE SCALE GENOMIC DNA]</scope>
    <source>
        <strain evidence="2 3">F-1</strain>
    </source>
</reference>
<dbReference type="InterPro" id="IPR012347">
    <property type="entry name" value="Ferritin-like"/>
</dbReference>
<dbReference type="GO" id="GO:0016491">
    <property type="term" value="F:oxidoreductase activity"/>
    <property type="evidence" value="ECO:0007669"/>
    <property type="project" value="InterPro"/>
</dbReference>
<dbReference type="PANTHER" id="PTHR33531:SF7">
    <property type="entry name" value="HYPOTHETICAL MEMBRANE PROTEIN, CONSERVED"/>
    <property type="match status" value="1"/>
</dbReference>
<accession>A0A7K1KP63</accession>
<dbReference type="GO" id="GO:0046872">
    <property type="term" value="F:metal ion binding"/>
    <property type="evidence" value="ECO:0007669"/>
    <property type="project" value="InterPro"/>
</dbReference>
<gene>
    <name evidence="2" type="ORF">GKC30_09550</name>
</gene>
<dbReference type="AlphaFoldDB" id="A0A7K1KP63"/>
<dbReference type="CDD" id="cd01045">
    <property type="entry name" value="Ferritin_like_AB"/>
    <property type="match status" value="1"/>
</dbReference>